<accession>A0A841CRP2</accession>
<evidence type="ECO:0000313" key="2">
    <source>
        <dbReference type="Proteomes" id="UP000547510"/>
    </source>
</evidence>
<keyword evidence="2" id="KW-1185">Reference proteome</keyword>
<organism evidence="1 2">
    <name type="scientific">Saccharothrix tamanrassetensis</name>
    <dbReference type="NCBI Taxonomy" id="1051531"/>
    <lineage>
        <taxon>Bacteria</taxon>
        <taxon>Bacillati</taxon>
        <taxon>Actinomycetota</taxon>
        <taxon>Actinomycetes</taxon>
        <taxon>Pseudonocardiales</taxon>
        <taxon>Pseudonocardiaceae</taxon>
        <taxon>Saccharothrix</taxon>
    </lineage>
</organism>
<evidence type="ECO:0000313" key="1">
    <source>
        <dbReference type="EMBL" id="MBB5959910.1"/>
    </source>
</evidence>
<protein>
    <submittedName>
        <fullName evidence="1">Phytoene/squalene synthetase</fullName>
    </submittedName>
</protein>
<dbReference type="EMBL" id="JACHJN010000013">
    <property type="protein sequence ID" value="MBB5959910.1"/>
    <property type="molecule type" value="Genomic_DNA"/>
</dbReference>
<sequence length="36" mass="4073">MTATEYASFTELDKHVHGSAAVIGLQQWHYQGCQQH</sequence>
<dbReference type="Proteomes" id="UP000547510">
    <property type="component" value="Unassembled WGS sequence"/>
</dbReference>
<dbReference type="AlphaFoldDB" id="A0A841CRP2"/>
<proteinExistence type="predicted"/>
<name>A0A841CRP2_9PSEU</name>
<gene>
    <name evidence="1" type="ORF">FHS29_006532</name>
</gene>
<reference evidence="1 2" key="1">
    <citation type="submission" date="2020-08" db="EMBL/GenBank/DDBJ databases">
        <title>Genomic Encyclopedia of Type Strains, Phase III (KMG-III): the genomes of soil and plant-associated and newly described type strains.</title>
        <authorList>
            <person name="Whitman W."/>
        </authorList>
    </citation>
    <scope>NUCLEOTIDE SEQUENCE [LARGE SCALE GENOMIC DNA]</scope>
    <source>
        <strain evidence="1 2">CECT 8640</strain>
    </source>
</reference>
<comment type="caution">
    <text evidence="1">The sequence shown here is derived from an EMBL/GenBank/DDBJ whole genome shotgun (WGS) entry which is preliminary data.</text>
</comment>